<reference evidence="5" key="1">
    <citation type="submission" date="2023-03" db="EMBL/GenBank/DDBJ databases">
        <title>Chromosome-scale reference genome and RAD-based genetic map of yellow starthistle (Centaurea solstitialis) reveal putative structural variation and QTLs associated with invader traits.</title>
        <authorList>
            <person name="Reatini B."/>
            <person name="Cang F.A."/>
            <person name="Jiang Q."/>
            <person name="Mckibben M.T.W."/>
            <person name="Barker M.S."/>
            <person name="Rieseberg L.H."/>
            <person name="Dlugosch K.M."/>
        </authorList>
    </citation>
    <scope>NUCLEOTIDE SEQUENCE</scope>
    <source>
        <strain evidence="5">CAN-66</strain>
        <tissue evidence="5">Leaf</tissue>
    </source>
</reference>
<dbReference type="SMART" id="SM00733">
    <property type="entry name" value="Mterf"/>
    <property type="match status" value="12"/>
</dbReference>
<evidence type="ECO:0000313" key="5">
    <source>
        <dbReference type="EMBL" id="KAJ9548168.1"/>
    </source>
</evidence>
<sequence length="883" mass="101384">MVFNFISRRIISHARPYINLEFRSHGLLSLSFSSSSSAPSTSMSSDSSNQHLFTVTYLINSCGVSPESAILASKHVDLSKSPNTADSVLACLNNHGFTKPQVSKLICRHPKILLDDPEKILLPTFQTLKSIGLSSADVAVIVSSRPKGILYRSLQDRALQCVHYLKSVLGSDDRVIKAIKRYPTVLTYDIQVYAVGNIQILQKIGVPESTIVSMLALQPRTLFTSVDRFQKVIDDVMEMGFDPSKNRFLWAVHAVRSMSKSTWDMKVDLYKKWGWTEDDVFTAFERFPGCMMASTDKITRILDFLVNTMGWEKSYILLWPVVIGFSFEKRIIPRCLVYQYLAEKGLTDDFNFTKWLMYSDTKFLNWALKKYEEEYPQLFKLYQKHLNEANGSKPSISRKSLLLPNHRPIDAPPPSSHAGPPYTTSPVATATSTSLRRRRLFRQCDIMAFRTIARTFLLPKSIKPIPYQLSKFSSTISINSNPLSNLFQRYGFQPSDLDNLFARNRCLCNSSVSDVEMSLKILLSLCSSKDSVVSMVYNCPRVLELDFLKRWEVGASELGFSDNSSLITIQSILEVSRKFDLYPDDVLRCIEGLRGFRFSSATITRVLQEFPMIITMNEENIWAKIEFLLGIGIHRSKIDSIIQTYPKILAFGLENKLKPLISEFTGMGFRPNEIRDKIVRNPKILQSEVGELSKCLRMLNSLKCRVPIKEKIFSQGAFTASYEVKLRIDCLHKHGLLYRDAFSVLWREPRAILYDLKEIDIKMEFLTNTMKFDVLCLVEVPEYLGVHFEKQIVPRYNVIEHLRSKGGIGDEIGLRSLVKFSRLRFYNLYVKPYPECEKIYGRFADVKVRNRHPEGMWKLFKPPKYPDSNEDMKNIKSFMEQLR</sequence>
<dbReference type="EMBL" id="JARYMX010000005">
    <property type="protein sequence ID" value="KAJ9548168.1"/>
    <property type="molecule type" value="Genomic_DNA"/>
</dbReference>
<protein>
    <recommendedName>
        <fullName evidence="7">Mitochondrial transcription termination factor</fullName>
    </recommendedName>
</protein>
<dbReference type="GO" id="GO:0003676">
    <property type="term" value="F:nucleic acid binding"/>
    <property type="evidence" value="ECO:0007669"/>
    <property type="project" value="InterPro"/>
</dbReference>
<organism evidence="5 6">
    <name type="scientific">Centaurea solstitialis</name>
    <name type="common">yellow star-thistle</name>
    <dbReference type="NCBI Taxonomy" id="347529"/>
    <lineage>
        <taxon>Eukaryota</taxon>
        <taxon>Viridiplantae</taxon>
        <taxon>Streptophyta</taxon>
        <taxon>Embryophyta</taxon>
        <taxon>Tracheophyta</taxon>
        <taxon>Spermatophyta</taxon>
        <taxon>Magnoliopsida</taxon>
        <taxon>eudicotyledons</taxon>
        <taxon>Gunneridae</taxon>
        <taxon>Pentapetalae</taxon>
        <taxon>asterids</taxon>
        <taxon>campanulids</taxon>
        <taxon>Asterales</taxon>
        <taxon>Asteraceae</taxon>
        <taxon>Carduoideae</taxon>
        <taxon>Cardueae</taxon>
        <taxon>Centaureinae</taxon>
        <taxon>Centaurea</taxon>
    </lineage>
</organism>
<evidence type="ECO:0000256" key="1">
    <source>
        <dbReference type="ARBA" id="ARBA00007692"/>
    </source>
</evidence>
<keyword evidence="2" id="KW-0806">Transcription termination</keyword>
<comment type="similarity">
    <text evidence="1">Belongs to the mTERF family.</text>
</comment>
<dbReference type="PANTHER" id="PTHR13068:SF208">
    <property type="entry name" value="TRANSCRIPTION REGULATOR MTERF FAMILY"/>
    <property type="match status" value="1"/>
</dbReference>
<dbReference type="AlphaFoldDB" id="A0AA38TCE4"/>
<feature type="region of interest" description="Disordered" evidence="4">
    <location>
        <begin position="410"/>
        <end position="431"/>
    </location>
</feature>
<proteinExistence type="inferred from homology"/>
<dbReference type="PANTHER" id="PTHR13068">
    <property type="entry name" value="CGI-12 PROTEIN-RELATED"/>
    <property type="match status" value="1"/>
</dbReference>
<accession>A0AA38TCE4</accession>
<dbReference type="Pfam" id="PF02536">
    <property type="entry name" value="mTERF"/>
    <property type="match status" value="3"/>
</dbReference>
<dbReference type="Proteomes" id="UP001172457">
    <property type="component" value="Chromosome 5"/>
</dbReference>
<comment type="caution">
    <text evidence="5">The sequence shown here is derived from an EMBL/GenBank/DDBJ whole genome shotgun (WGS) entry which is preliminary data.</text>
</comment>
<keyword evidence="3" id="KW-0809">Transit peptide</keyword>
<keyword evidence="2" id="KW-0804">Transcription</keyword>
<gene>
    <name evidence="5" type="ORF">OSB04_020711</name>
</gene>
<name>A0AA38TCE4_9ASTR</name>
<dbReference type="Gene3D" id="1.25.70.10">
    <property type="entry name" value="Transcription termination factor 3, mitochondrial"/>
    <property type="match status" value="2"/>
</dbReference>
<dbReference type="FunFam" id="1.25.70.10:FF:000001">
    <property type="entry name" value="Mitochondrial transcription termination factor-like"/>
    <property type="match status" value="1"/>
</dbReference>
<dbReference type="GO" id="GO:0006353">
    <property type="term" value="P:DNA-templated transcription termination"/>
    <property type="evidence" value="ECO:0007669"/>
    <property type="project" value="UniProtKB-KW"/>
</dbReference>
<dbReference type="InterPro" id="IPR003690">
    <property type="entry name" value="MTERF"/>
</dbReference>
<evidence type="ECO:0000313" key="6">
    <source>
        <dbReference type="Proteomes" id="UP001172457"/>
    </source>
</evidence>
<evidence type="ECO:0008006" key="7">
    <source>
        <dbReference type="Google" id="ProtNLM"/>
    </source>
</evidence>
<keyword evidence="2" id="KW-0805">Transcription regulation</keyword>
<dbReference type="InterPro" id="IPR038538">
    <property type="entry name" value="MTERF_sf"/>
</dbReference>
<evidence type="ECO:0000256" key="4">
    <source>
        <dbReference type="SAM" id="MobiDB-lite"/>
    </source>
</evidence>
<evidence type="ECO:0000256" key="2">
    <source>
        <dbReference type="ARBA" id="ARBA00022472"/>
    </source>
</evidence>
<keyword evidence="6" id="KW-1185">Reference proteome</keyword>
<evidence type="ECO:0000256" key="3">
    <source>
        <dbReference type="ARBA" id="ARBA00022946"/>
    </source>
</evidence>
<feature type="compositionally biased region" description="Low complexity" evidence="4">
    <location>
        <begin position="420"/>
        <end position="431"/>
    </location>
</feature>